<dbReference type="PANTHER" id="PTHR43179">
    <property type="entry name" value="RHAMNOSYLTRANSFERASE WBBL"/>
    <property type="match status" value="1"/>
</dbReference>
<evidence type="ECO:0000256" key="4">
    <source>
        <dbReference type="SAM" id="Phobius"/>
    </source>
</evidence>
<dbReference type="Pfam" id="PF13641">
    <property type="entry name" value="Glyco_tranf_2_3"/>
    <property type="match status" value="1"/>
</dbReference>
<evidence type="ECO:0000313" key="5">
    <source>
        <dbReference type="EMBL" id="OGY92503.1"/>
    </source>
</evidence>
<keyword evidence="4" id="KW-1133">Transmembrane helix</keyword>
<dbReference type="EMBL" id="MHKO01000020">
    <property type="protein sequence ID" value="OGY92503.1"/>
    <property type="molecule type" value="Genomic_DNA"/>
</dbReference>
<keyword evidence="4" id="KW-0812">Transmembrane</keyword>
<dbReference type="AlphaFoldDB" id="A0A1G2BTN5"/>
<gene>
    <name evidence="5" type="ORF">A3H70_04645</name>
</gene>
<evidence type="ECO:0000313" key="6">
    <source>
        <dbReference type="Proteomes" id="UP000178109"/>
    </source>
</evidence>
<evidence type="ECO:0000256" key="2">
    <source>
        <dbReference type="ARBA" id="ARBA00022676"/>
    </source>
</evidence>
<dbReference type="Proteomes" id="UP000178109">
    <property type="component" value="Unassembled WGS sequence"/>
</dbReference>
<comment type="caution">
    <text evidence="5">The sequence shown here is derived from an EMBL/GenBank/DDBJ whole genome shotgun (WGS) entry which is preliminary data.</text>
</comment>
<proteinExistence type="inferred from homology"/>
<dbReference type="InterPro" id="IPR029044">
    <property type="entry name" value="Nucleotide-diphossugar_trans"/>
</dbReference>
<dbReference type="Gene3D" id="3.90.550.10">
    <property type="entry name" value="Spore Coat Polysaccharide Biosynthesis Protein SpsA, Chain A"/>
    <property type="match status" value="1"/>
</dbReference>
<protein>
    <submittedName>
        <fullName evidence="5">Uncharacterized protein</fullName>
    </submittedName>
</protein>
<accession>A0A1G2BTN5</accession>
<evidence type="ECO:0000256" key="3">
    <source>
        <dbReference type="ARBA" id="ARBA00022679"/>
    </source>
</evidence>
<evidence type="ECO:0000256" key="1">
    <source>
        <dbReference type="ARBA" id="ARBA00006739"/>
    </source>
</evidence>
<sequence>MKSPRIAIIILHYKNLADTRACLRSLRKIDYPLSNLPLTKGETQRGFSVIVVNNDASDHAQTFQDEFGDFIEIIQNENNLGFAEGNNVGIRQALKDQKTNAILLLNNDTVVEPDFLSAIVKSDAGMVAPRMMRYDERNKIDNLGIVLMSSGLAFNRSDENQKLFCPCGACALYSRKLLETIVIARRGTSRSNDSYYFDPSYFAYCEDLDLGWRARNAGFKPAYAKDAIVFHKGSASTNKLSDFAVYHTYRNLLWTQFKNFPAPLLLWQSPWLGVGWFFIISLYFFKGRPSIIFRALWDGARGLRFALNRRGQIQRNRKATQKQILSWFASGLFPKSFVK</sequence>
<keyword evidence="3" id="KW-0808">Transferase</keyword>
<dbReference type="CDD" id="cd04186">
    <property type="entry name" value="GT_2_like_c"/>
    <property type="match status" value="1"/>
</dbReference>
<dbReference type="GO" id="GO:0016757">
    <property type="term" value="F:glycosyltransferase activity"/>
    <property type="evidence" value="ECO:0007669"/>
    <property type="project" value="UniProtKB-KW"/>
</dbReference>
<feature type="transmembrane region" description="Helical" evidence="4">
    <location>
        <begin position="265"/>
        <end position="285"/>
    </location>
</feature>
<dbReference type="SUPFAM" id="SSF53448">
    <property type="entry name" value="Nucleotide-diphospho-sugar transferases"/>
    <property type="match status" value="1"/>
</dbReference>
<comment type="similarity">
    <text evidence="1">Belongs to the glycosyltransferase 2 family.</text>
</comment>
<keyword evidence="2" id="KW-0328">Glycosyltransferase</keyword>
<name>A0A1G2BTN5_9BACT</name>
<keyword evidence="4" id="KW-0472">Membrane</keyword>
<organism evidence="5 6">
    <name type="scientific">Candidatus Komeilibacteria bacterium RIFCSPLOWO2_02_FULL_48_11</name>
    <dbReference type="NCBI Taxonomy" id="1798553"/>
    <lineage>
        <taxon>Bacteria</taxon>
        <taxon>Candidatus Komeiliibacteriota</taxon>
    </lineage>
</organism>
<dbReference type="STRING" id="1798553.A3H70_04645"/>
<dbReference type="PANTHER" id="PTHR43179:SF12">
    <property type="entry name" value="GALACTOFURANOSYLTRANSFERASE GLFT2"/>
    <property type="match status" value="1"/>
</dbReference>
<reference evidence="5 6" key="1">
    <citation type="journal article" date="2016" name="Nat. Commun.">
        <title>Thousands of microbial genomes shed light on interconnected biogeochemical processes in an aquifer system.</title>
        <authorList>
            <person name="Anantharaman K."/>
            <person name="Brown C.T."/>
            <person name="Hug L.A."/>
            <person name="Sharon I."/>
            <person name="Castelle C.J."/>
            <person name="Probst A.J."/>
            <person name="Thomas B.C."/>
            <person name="Singh A."/>
            <person name="Wilkins M.J."/>
            <person name="Karaoz U."/>
            <person name="Brodie E.L."/>
            <person name="Williams K.H."/>
            <person name="Hubbard S.S."/>
            <person name="Banfield J.F."/>
        </authorList>
    </citation>
    <scope>NUCLEOTIDE SEQUENCE [LARGE SCALE GENOMIC DNA]</scope>
</reference>